<organism evidence="3 4">
    <name type="scientific">Loxostege sticticalis</name>
    <name type="common">Beet webworm moth</name>
    <dbReference type="NCBI Taxonomy" id="481309"/>
    <lineage>
        <taxon>Eukaryota</taxon>
        <taxon>Metazoa</taxon>
        <taxon>Ecdysozoa</taxon>
        <taxon>Arthropoda</taxon>
        <taxon>Hexapoda</taxon>
        <taxon>Insecta</taxon>
        <taxon>Pterygota</taxon>
        <taxon>Neoptera</taxon>
        <taxon>Endopterygota</taxon>
        <taxon>Lepidoptera</taxon>
        <taxon>Glossata</taxon>
        <taxon>Ditrysia</taxon>
        <taxon>Pyraloidea</taxon>
        <taxon>Crambidae</taxon>
        <taxon>Pyraustinae</taxon>
        <taxon>Loxostege</taxon>
    </lineage>
</organism>
<name>A0ABD0SVE4_LOXSC</name>
<feature type="region of interest" description="Disordered" evidence="1">
    <location>
        <begin position="184"/>
        <end position="207"/>
    </location>
</feature>
<dbReference type="Pfam" id="PF10545">
    <property type="entry name" value="MADF_DNA_bdg"/>
    <property type="match status" value="1"/>
</dbReference>
<comment type="caution">
    <text evidence="3">The sequence shown here is derived from an EMBL/GenBank/DDBJ whole genome shotgun (WGS) entry which is preliminary data.</text>
</comment>
<feature type="domain" description="MADF" evidence="2">
    <location>
        <begin position="41"/>
        <end position="126"/>
    </location>
</feature>
<protein>
    <recommendedName>
        <fullName evidence="2">MADF domain-containing protein</fullName>
    </recommendedName>
</protein>
<proteinExistence type="predicted"/>
<feature type="compositionally biased region" description="Basic and acidic residues" evidence="1">
    <location>
        <begin position="184"/>
        <end position="202"/>
    </location>
</feature>
<dbReference type="InterPro" id="IPR039353">
    <property type="entry name" value="TF_Adf1"/>
</dbReference>
<dbReference type="InterPro" id="IPR006578">
    <property type="entry name" value="MADF-dom"/>
</dbReference>
<feature type="region of interest" description="Disordered" evidence="1">
    <location>
        <begin position="145"/>
        <end position="165"/>
    </location>
</feature>
<dbReference type="PROSITE" id="PS51029">
    <property type="entry name" value="MADF"/>
    <property type="match status" value="1"/>
</dbReference>
<evidence type="ECO:0000313" key="3">
    <source>
        <dbReference type="EMBL" id="KAL0829560.1"/>
    </source>
</evidence>
<evidence type="ECO:0000313" key="4">
    <source>
        <dbReference type="Proteomes" id="UP001549921"/>
    </source>
</evidence>
<reference evidence="3 4" key="1">
    <citation type="submission" date="2024-06" db="EMBL/GenBank/DDBJ databases">
        <title>A chromosome-level genome assembly of beet webworm, Loxostege sticticalis.</title>
        <authorList>
            <person name="Zhang Y."/>
        </authorList>
    </citation>
    <scope>NUCLEOTIDE SEQUENCE [LARGE SCALE GENOMIC DNA]</scope>
    <source>
        <strain evidence="3">AQ028</strain>
        <tissue evidence="3">Male pupae</tissue>
    </source>
</reference>
<evidence type="ECO:0000256" key="1">
    <source>
        <dbReference type="SAM" id="MobiDB-lite"/>
    </source>
</evidence>
<dbReference type="Proteomes" id="UP001549921">
    <property type="component" value="Unassembled WGS sequence"/>
</dbReference>
<dbReference type="PANTHER" id="PTHR12243:SF67">
    <property type="entry name" value="COREPRESSOR OF PANGOLIN, ISOFORM A-RELATED"/>
    <property type="match status" value="1"/>
</dbReference>
<dbReference type="AlphaFoldDB" id="A0ABD0SVE4"/>
<dbReference type="EMBL" id="JBEDNZ010000014">
    <property type="protein sequence ID" value="KAL0829560.1"/>
    <property type="molecule type" value="Genomic_DNA"/>
</dbReference>
<accession>A0ABD0SVE4</accession>
<dbReference type="SMART" id="SM00595">
    <property type="entry name" value="MADF"/>
    <property type="match status" value="1"/>
</dbReference>
<evidence type="ECO:0000259" key="2">
    <source>
        <dbReference type="PROSITE" id="PS51029"/>
    </source>
</evidence>
<dbReference type="PANTHER" id="PTHR12243">
    <property type="entry name" value="MADF DOMAIN TRANSCRIPTION FACTOR"/>
    <property type="match status" value="1"/>
</dbReference>
<gene>
    <name evidence="3" type="ORF">ABMA28_003071</name>
</gene>
<sequence length="297" mass="34788">MHAPLPRAPRRVSVPSVHVSSQRAWRWYCCFIQLKLHKMEEFILKVRSNPCLWDNTSLFFRDNARKHATWEAVATECGMADVSEAKSLWKRLRDSHREAMRRRKTAQTLAPWKYEELMDFLLPQSNNADYNFSNEQDESVYVTVSEEEDTKPNIDGESADSAKSPPCYVEVHKRESFLDNLEEREKRRAEHNRQRSEMRKQLIDGNRSNPDDAMTYLFSSLCQKTKMLPKHLQLWVQREIFESVTKAEEEALKYEEGSSSSRLEPMFEGNKSVIESVQAAQAKRVKDVVKNTKQRLK</sequence>